<dbReference type="AlphaFoldDB" id="A0A1H8QHR1"/>
<protein>
    <recommendedName>
        <fullName evidence="3">DUF4595 domain-containing protein</fullName>
    </recommendedName>
</protein>
<reference evidence="2" key="1">
    <citation type="submission" date="2016-10" db="EMBL/GenBank/DDBJ databases">
        <authorList>
            <person name="Varghese N."/>
            <person name="Submissions S."/>
        </authorList>
    </citation>
    <scope>NUCLEOTIDE SEQUENCE [LARGE SCALE GENOMIC DNA]</scope>
    <source>
        <strain evidence="2">Gh-48</strain>
    </source>
</reference>
<name>A0A1H8QHR1_9SPHI</name>
<evidence type="ECO:0008006" key="3">
    <source>
        <dbReference type="Google" id="ProtNLM"/>
    </source>
</evidence>
<gene>
    <name evidence="1" type="ORF">SAMN05192574_10912</name>
</gene>
<sequence>MANLIIAKHTKSATTSFMKQPVLFGIKKCLAIAFVAVLIASCKKDDNAATNTTPLSVSKVNYQWGDLAINKKFVSDVVKYTGDGKVDSVISFDENGTATHRIGFTYAGSNLTLNTNEKDSYKLDNEGRVVYHNSEEVQNGNNIKSMENFSYDANGYLNKVTMSIDFDNKTNSTYSVINYEVKNGNYSKFTLSNTDGGLITRQYSFNYNTAVKVLSPVALFAPIFATNTTSNVDKYLNYGKGSKNLLNSIDYVITNLDKTVSKGSFKAVSKVNKDNYITELVLDGASLTAFPSDNISPLPRSMQFTLK</sequence>
<dbReference type="EMBL" id="FOCL01000009">
    <property type="protein sequence ID" value="SEO53765.1"/>
    <property type="molecule type" value="Genomic_DNA"/>
</dbReference>
<organism evidence="1 2">
    <name type="scientific">Mucilaginibacter gossypiicola</name>
    <dbReference type="NCBI Taxonomy" id="551995"/>
    <lineage>
        <taxon>Bacteria</taxon>
        <taxon>Pseudomonadati</taxon>
        <taxon>Bacteroidota</taxon>
        <taxon>Sphingobacteriia</taxon>
        <taxon>Sphingobacteriales</taxon>
        <taxon>Sphingobacteriaceae</taxon>
        <taxon>Mucilaginibacter</taxon>
    </lineage>
</organism>
<accession>A0A1H8QHR1</accession>
<keyword evidence="2" id="KW-1185">Reference proteome</keyword>
<evidence type="ECO:0000313" key="1">
    <source>
        <dbReference type="EMBL" id="SEO53765.1"/>
    </source>
</evidence>
<evidence type="ECO:0000313" key="2">
    <source>
        <dbReference type="Proteomes" id="UP000198942"/>
    </source>
</evidence>
<dbReference type="OrthoDB" id="792341at2"/>
<dbReference type="RefSeq" id="WP_091216215.1">
    <property type="nucleotide sequence ID" value="NZ_FOCL01000009.1"/>
</dbReference>
<dbReference type="Proteomes" id="UP000198942">
    <property type="component" value="Unassembled WGS sequence"/>
</dbReference>
<dbReference type="STRING" id="551995.SAMN05192574_10912"/>
<proteinExistence type="predicted"/>